<dbReference type="InterPro" id="IPR036249">
    <property type="entry name" value="Thioredoxin-like_sf"/>
</dbReference>
<keyword evidence="7" id="KW-1185">Reference proteome</keyword>
<dbReference type="SUPFAM" id="SSF52833">
    <property type="entry name" value="Thioredoxin-like"/>
    <property type="match status" value="1"/>
</dbReference>
<dbReference type="PROSITE" id="PS51352">
    <property type="entry name" value="THIOREDOXIN_2"/>
    <property type="match status" value="1"/>
</dbReference>
<sequence length="177" mass="20071">MGVCCSEPEDTNVPENLYDIEVETIKGEKTKLEQYKGHVLLIVNIAGKCGYTYQLKNLENVYKKYKDQGFVILGFPTNDFFSQEPRNNNEIAESCSLTYGVDFPLFAKIVCKGTEKHPLYKFLTSPKTNPKYSGKISWNFNKFLISKTGKVINRFETSTDPDDKEVLEAIEAALQSS</sequence>
<dbReference type="InterPro" id="IPR000889">
    <property type="entry name" value="Glutathione_peroxidase"/>
</dbReference>
<keyword evidence="2 4" id="KW-0575">Peroxidase</keyword>
<dbReference type="PRINTS" id="PR01011">
    <property type="entry name" value="GLUTPROXDASE"/>
</dbReference>
<dbReference type="PANTHER" id="PTHR11592">
    <property type="entry name" value="GLUTATHIONE PEROXIDASE"/>
    <property type="match status" value="1"/>
</dbReference>
<evidence type="ECO:0000313" key="6">
    <source>
        <dbReference type="EMBL" id="KAK8888356.1"/>
    </source>
</evidence>
<keyword evidence="3 4" id="KW-0560">Oxidoreductase</keyword>
<feature type="domain" description="Thioredoxin" evidence="5">
    <location>
        <begin position="11"/>
        <end position="175"/>
    </location>
</feature>
<dbReference type="PIRSF" id="PIRSF000303">
    <property type="entry name" value="Glutathion_perox"/>
    <property type="match status" value="1"/>
</dbReference>
<comment type="caution">
    <text evidence="6">The sequence shown here is derived from an EMBL/GenBank/DDBJ whole genome shotgun (WGS) entry which is preliminary data.</text>
</comment>
<evidence type="ECO:0000256" key="4">
    <source>
        <dbReference type="RuleBase" id="RU000499"/>
    </source>
</evidence>
<gene>
    <name evidence="6" type="ORF">M9Y10_039424</name>
</gene>
<dbReference type="Pfam" id="PF00255">
    <property type="entry name" value="GSHPx"/>
    <property type="match status" value="1"/>
</dbReference>
<dbReference type="PANTHER" id="PTHR11592:SF78">
    <property type="entry name" value="GLUTATHIONE PEROXIDASE"/>
    <property type="match status" value="1"/>
</dbReference>
<evidence type="ECO:0000259" key="5">
    <source>
        <dbReference type="PROSITE" id="PS51352"/>
    </source>
</evidence>
<proteinExistence type="inferred from homology"/>
<dbReference type="Gene3D" id="3.40.30.10">
    <property type="entry name" value="Glutaredoxin"/>
    <property type="match status" value="1"/>
</dbReference>
<evidence type="ECO:0000256" key="1">
    <source>
        <dbReference type="ARBA" id="ARBA00006926"/>
    </source>
</evidence>
<protein>
    <recommendedName>
        <fullName evidence="4">Glutathione peroxidase</fullName>
    </recommendedName>
</protein>
<reference evidence="6 7" key="1">
    <citation type="submission" date="2024-04" db="EMBL/GenBank/DDBJ databases">
        <title>Tritrichomonas musculus Genome.</title>
        <authorList>
            <person name="Alves-Ferreira E."/>
            <person name="Grigg M."/>
            <person name="Lorenzi H."/>
            <person name="Galac M."/>
        </authorList>
    </citation>
    <scope>NUCLEOTIDE SEQUENCE [LARGE SCALE GENOMIC DNA]</scope>
    <source>
        <strain evidence="6 7">EAF2021</strain>
    </source>
</reference>
<dbReference type="EMBL" id="JAPFFF010000006">
    <property type="protein sequence ID" value="KAK8888356.1"/>
    <property type="molecule type" value="Genomic_DNA"/>
</dbReference>
<dbReference type="Proteomes" id="UP001470230">
    <property type="component" value="Unassembled WGS sequence"/>
</dbReference>
<evidence type="ECO:0000256" key="2">
    <source>
        <dbReference type="ARBA" id="ARBA00022559"/>
    </source>
</evidence>
<evidence type="ECO:0000313" key="7">
    <source>
        <dbReference type="Proteomes" id="UP001470230"/>
    </source>
</evidence>
<evidence type="ECO:0000256" key="3">
    <source>
        <dbReference type="ARBA" id="ARBA00023002"/>
    </source>
</evidence>
<name>A0ABR2KB69_9EUKA</name>
<dbReference type="PROSITE" id="PS51355">
    <property type="entry name" value="GLUTATHIONE_PEROXID_3"/>
    <property type="match status" value="1"/>
</dbReference>
<organism evidence="6 7">
    <name type="scientific">Tritrichomonas musculus</name>
    <dbReference type="NCBI Taxonomy" id="1915356"/>
    <lineage>
        <taxon>Eukaryota</taxon>
        <taxon>Metamonada</taxon>
        <taxon>Parabasalia</taxon>
        <taxon>Tritrichomonadida</taxon>
        <taxon>Tritrichomonadidae</taxon>
        <taxon>Tritrichomonas</taxon>
    </lineage>
</organism>
<comment type="similarity">
    <text evidence="1 4">Belongs to the glutathione peroxidase family.</text>
</comment>
<dbReference type="CDD" id="cd00340">
    <property type="entry name" value="GSH_Peroxidase"/>
    <property type="match status" value="1"/>
</dbReference>
<accession>A0ABR2KB69</accession>
<dbReference type="InterPro" id="IPR013766">
    <property type="entry name" value="Thioredoxin_domain"/>
</dbReference>